<feature type="domain" description="SpoVT-AbrB" evidence="2">
    <location>
        <begin position="1"/>
        <end position="43"/>
    </location>
</feature>
<dbReference type="Gene3D" id="2.10.260.10">
    <property type="match status" value="1"/>
</dbReference>
<dbReference type="PANTHER" id="PTHR34860:SF6">
    <property type="entry name" value="REPRESSOR-LIKE PROTEIN SSO7C3"/>
    <property type="match status" value="1"/>
</dbReference>
<dbReference type="Proteomes" id="UP000320653">
    <property type="component" value="Unassembled WGS sequence"/>
</dbReference>
<keyword evidence="4" id="KW-1185">Reference proteome</keyword>
<organism evidence="3 4">
    <name type="scientific">Neorhizobium alkalisoli</name>
    <dbReference type="NCBI Taxonomy" id="528178"/>
    <lineage>
        <taxon>Bacteria</taxon>
        <taxon>Pseudomonadati</taxon>
        <taxon>Pseudomonadota</taxon>
        <taxon>Alphaproteobacteria</taxon>
        <taxon>Hyphomicrobiales</taxon>
        <taxon>Rhizobiaceae</taxon>
        <taxon>Rhizobium/Agrobacterium group</taxon>
        <taxon>Neorhizobium</taxon>
    </lineage>
</organism>
<dbReference type="InterPro" id="IPR007159">
    <property type="entry name" value="SpoVT-AbrB_dom"/>
</dbReference>
<dbReference type="SMART" id="SM00966">
    <property type="entry name" value="SpoVT_AbrB"/>
    <property type="match status" value="1"/>
</dbReference>
<dbReference type="Pfam" id="PF04014">
    <property type="entry name" value="MazE_antitoxin"/>
    <property type="match status" value="1"/>
</dbReference>
<dbReference type="InterPro" id="IPR037914">
    <property type="entry name" value="SpoVT-AbrB_sf"/>
</dbReference>
<evidence type="ECO:0000259" key="2">
    <source>
        <dbReference type="PROSITE" id="PS51740"/>
    </source>
</evidence>
<reference evidence="3 4" key="1">
    <citation type="submission" date="2019-06" db="EMBL/GenBank/DDBJ databases">
        <title>Sorghum-associated microbial communities from plants grown in Nebraska, USA.</title>
        <authorList>
            <person name="Schachtman D."/>
        </authorList>
    </citation>
    <scope>NUCLEOTIDE SEQUENCE [LARGE SCALE GENOMIC DNA]</scope>
    <source>
        <strain evidence="3 4">1225</strain>
    </source>
</reference>
<dbReference type="InterPro" id="IPR052975">
    <property type="entry name" value="Repressor-like_regulatory"/>
</dbReference>
<comment type="caution">
    <text evidence="3">The sequence shown here is derived from an EMBL/GenBank/DDBJ whole genome shotgun (WGS) entry which is preliminary data.</text>
</comment>
<dbReference type="EMBL" id="VIWP01000003">
    <property type="protein sequence ID" value="TWF55010.1"/>
    <property type="molecule type" value="Genomic_DNA"/>
</dbReference>
<dbReference type="PANTHER" id="PTHR34860">
    <property type="entry name" value="REPRESSOR-LIKE PROTEIN SSO7C3"/>
    <property type="match status" value="1"/>
</dbReference>
<keyword evidence="1" id="KW-0238">DNA-binding</keyword>
<evidence type="ECO:0000313" key="4">
    <source>
        <dbReference type="Proteomes" id="UP000320653"/>
    </source>
</evidence>
<dbReference type="GO" id="GO:0003677">
    <property type="term" value="F:DNA binding"/>
    <property type="evidence" value="ECO:0007669"/>
    <property type="project" value="UniProtKB-UniRule"/>
</dbReference>
<protein>
    <submittedName>
        <fullName evidence="3">AbrB family looped-hinge helix DNA binding protein</fullName>
    </submittedName>
</protein>
<dbReference type="RefSeq" id="WP_145637841.1">
    <property type="nucleotide sequence ID" value="NZ_VIWP01000003.1"/>
</dbReference>
<name>A0A561QXB1_9HYPH</name>
<proteinExistence type="predicted"/>
<dbReference type="AlphaFoldDB" id="A0A561QXB1"/>
<evidence type="ECO:0000256" key="1">
    <source>
        <dbReference type="PROSITE-ProRule" id="PRU01076"/>
    </source>
</evidence>
<dbReference type="OrthoDB" id="9809003at2"/>
<gene>
    <name evidence="3" type="ORF">FHW37_103883</name>
</gene>
<dbReference type="NCBIfam" id="TIGR01439">
    <property type="entry name" value="lp_hng_hel_AbrB"/>
    <property type="match status" value="1"/>
</dbReference>
<accession>A0A561QXB1</accession>
<dbReference type="SUPFAM" id="SSF89447">
    <property type="entry name" value="AbrB/MazE/MraZ-like"/>
    <property type="match status" value="1"/>
</dbReference>
<dbReference type="PROSITE" id="PS51740">
    <property type="entry name" value="SPOVT_ABRB"/>
    <property type="match status" value="1"/>
</dbReference>
<sequence>MRVTEKGQVTIPKNIRSNLGIEAGSEVEFVLRDDEVVLRRVEPSRDEVERDVRDLIDHLRRHQGSMFLGEMSGEEFYRLLRD</sequence>
<evidence type="ECO:0000313" key="3">
    <source>
        <dbReference type="EMBL" id="TWF55010.1"/>
    </source>
</evidence>